<sequence length="141" mass="15745">MDIPNFNGWVQFKDYKCITGVGLRGVYILAHFSHKPSSPPKLTSANIIYVGETTGQTIAKRLYQFSQSAFFAKRGHSGGLTYSNQFLKGVPNVAPPENLYVAILPVDRPEKEGKAFIKLIERAVIWEFFKKNGDYPACNTA</sequence>
<dbReference type="Proteomes" id="UP000280792">
    <property type="component" value="Unassembled WGS sequence"/>
</dbReference>
<proteinExistence type="predicted"/>
<comment type="caution">
    <text evidence="1">The sequence shown here is derived from an EMBL/GenBank/DDBJ whole genome shotgun (WGS) entry which is preliminary data.</text>
</comment>
<dbReference type="EMBL" id="QWEZ01000002">
    <property type="protein sequence ID" value="RRJ82903.1"/>
    <property type="molecule type" value="Genomic_DNA"/>
</dbReference>
<evidence type="ECO:0000313" key="2">
    <source>
        <dbReference type="Proteomes" id="UP000280792"/>
    </source>
</evidence>
<organism evidence="1 2">
    <name type="scientific">Aestuariirhabdus litorea</name>
    <dbReference type="NCBI Taxonomy" id="2528527"/>
    <lineage>
        <taxon>Bacteria</taxon>
        <taxon>Pseudomonadati</taxon>
        <taxon>Pseudomonadota</taxon>
        <taxon>Gammaproteobacteria</taxon>
        <taxon>Oceanospirillales</taxon>
        <taxon>Aestuariirhabdaceae</taxon>
        <taxon>Aestuariirhabdus</taxon>
    </lineage>
</organism>
<name>A0A3P3VQ19_9GAMM</name>
<reference evidence="1 2" key="1">
    <citation type="submission" date="2018-08" db="EMBL/GenBank/DDBJ databases">
        <authorList>
            <person name="Khan S.A."/>
        </authorList>
    </citation>
    <scope>NUCLEOTIDE SEQUENCE [LARGE SCALE GENOMIC DNA]</scope>
    <source>
        <strain evidence="1 2">GTF-13</strain>
    </source>
</reference>
<reference evidence="1 2" key="2">
    <citation type="submission" date="2018-12" db="EMBL/GenBank/DDBJ databases">
        <title>Simiduia agarivorans gen. nov., sp. nov., a marine, agarolytic bacterium isolated from shallow coastal water from Keelung, Taiwan.</title>
        <authorList>
            <person name="Shieh W.Y."/>
        </authorList>
    </citation>
    <scope>NUCLEOTIDE SEQUENCE [LARGE SCALE GENOMIC DNA]</scope>
    <source>
        <strain evidence="1 2">GTF-13</strain>
    </source>
</reference>
<gene>
    <name evidence="1" type="ORF">D0544_13720</name>
</gene>
<keyword evidence="2" id="KW-1185">Reference proteome</keyword>
<evidence type="ECO:0000313" key="1">
    <source>
        <dbReference type="EMBL" id="RRJ82903.1"/>
    </source>
</evidence>
<accession>A0A3P3VQ19</accession>
<evidence type="ECO:0008006" key="3">
    <source>
        <dbReference type="Google" id="ProtNLM"/>
    </source>
</evidence>
<dbReference type="AlphaFoldDB" id="A0A3P3VQ19"/>
<dbReference type="RefSeq" id="WP_125017077.1">
    <property type="nucleotide sequence ID" value="NZ_QWEZ01000002.1"/>
</dbReference>
<protein>
    <recommendedName>
        <fullName evidence="3">GIY-YIG nuclease family protein</fullName>
    </recommendedName>
</protein>